<dbReference type="InterPro" id="IPR014977">
    <property type="entry name" value="WRC_dom"/>
</dbReference>
<proteinExistence type="predicted"/>
<evidence type="ECO:0000313" key="6">
    <source>
        <dbReference type="Proteomes" id="UP000807115"/>
    </source>
</evidence>
<keyword evidence="1" id="KW-0539">Nucleus</keyword>
<reference evidence="5" key="1">
    <citation type="journal article" date="2019" name="BMC Genomics">
        <title>A new reference genome for Sorghum bicolor reveals high levels of sequence similarity between sweet and grain genotypes: implications for the genetics of sugar metabolism.</title>
        <authorList>
            <person name="Cooper E.A."/>
            <person name="Brenton Z.W."/>
            <person name="Flinn B.S."/>
            <person name="Jenkins J."/>
            <person name="Shu S."/>
            <person name="Flowers D."/>
            <person name="Luo F."/>
            <person name="Wang Y."/>
            <person name="Xia P."/>
            <person name="Barry K."/>
            <person name="Daum C."/>
            <person name="Lipzen A."/>
            <person name="Yoshinaga Y."/>
            <person name="Schmutz J."/>
            <person name="Saski C."/>
            <person name="Vermerris W."/>
            <person name="Kresovich S."/>
        </authorList>
    </citation>
    <scope>NUCLEOTIDE SEQUENCE</scope>
</reference>
<dbReference type="AlphaFoldDB" id="A0A921RA45"/>
<feature type="compositionally biased region" description="Low complexity" evidence="3">
    <location>
        <begin position="125"/>
        <end position="135"/>
    </location>
</feature>
<dbReference type="EMBL" id="CM027683">
    <property type="protein sequence ID" value="KAG0535095.1"/>
    <property type="molecule type" value="Genomic_DNA"/>
</dbReference>
<feature type="domain" description="WRC" evidence="4">
    <location>
        <begin position="243"/>
        <end position="287"/>
    </location>
</feature>
<feature type="compositionally biased region" description="Pro residues" evidence="3">
    <location>
        <begin position="18"/>
        <end position="29"/>
    </location>
</feature>
<dbReference type="PANTHER" id="PTHR34122:SF1">
    <property type="entry name" value="EXPRESSED PROTEIN"/>
    <property type="match status" value="1"/>
</dbReference>
<organism evidence="5 6">
    <name type="scientific">Sorghum bicolor</name>
    <name type="common">Sorghum</name>
    <name type="synonym">Sorghum vulgare</name>
    <dbReference type="NCBI Taxonomy" id="4558"/>
    <lineage>
        <taxon>Eukaryota</taxon>
        <taxon>Viridiplantae</taxon>
        <taxon>Streptophyta</taxon>
        <taxon>Embryophyta</taxon>
        <taxon>Tracheophyta</taxon>
        <taxon>Spermatophyta</taxon>
        <taxon>Magnoliopsida</taxon>
        <taxon>Liliopsida</taxon>
        <taxon>Poales</taxon>
        <taxon>Poaceae</taxon>
        <taxon>PACMAD clade</taxon>
        <taxon>Panicoideae</taxon>
        <taxon>Andropogonodae</taxon>
        <taxon>Andropogoneae</taxon>
        <taxon>Sorghinae</taxon>
        <taxon>Sorghum</taxon>
    </lineage>
</organism>
<comment type="caution">
    <text evidence="5">The sequence shown here is derived from an EMBL/GenBank/DDBJ whole genome shotgun (WGS) entry which is preliminary data.</text>
</comment>
<dbReference type="PANTHER" id="PTHR34122">
    <property type="entry name" value="EXPRESSED PROTEIN-RELATED"/>
    <property type="match status" value="1"/>
</dbReference>
<evidence type="ECO:0000256" key="3">
    <source>
        <dbReference type="SAM" id="MobiDB-lite"/>
    </source>
</evidence>
<feature type="compositionally biased region" description="Low complexity" evidence="3">
    <location>
        <begin position="149"/>
        <end position="166"/>
    </location>
</feature>
<comment type="caution">
    <text evidence="2">Lacks conserved residue(s) required for the propagation of feature annotation.</text>
</comment>
<evidence type="ECO:0000256" key="2">
    <source>
        <dbReference type="PROSITE-ProRule" id="PRU01002"/>
    </source>
</evidence>
<evidence type="ECO:0000259" key="4">
    <source>
        <dbReference type="PROSITE" id="PS51667"/>
    </source>
</evidence>
<sequence>MQCIHEHERDAAIKRPTKTPPLPLSPPPSICTLPKSPTAAPFQSPSSSAPRPPMRIRRRPPGQPIAYLLPSDPYPAPQSSSPPPASRDHQERAPPPPPGDKQGDGELHYLHPATNDSSAADLGDARSSSSPLRRPALPPQDGVVEGSRGLLLLLGAQQEQEQQQQGPADGRTRSLEKNGLHRHVPEPVTNQASNNSVAAAAAAVVTTTATTGAKASSSKKKQQVTKNATSVGVKRAPPSPSKETAGSRCSRKNGRGWRCSQPTLGGYALCQYHLGKGRIKSGSAETGGRGPGQLGRTEHANKKTSPAAAAAAAAAVAPATAAAPKAVVPPKTSAAIVAPAATATAPKADVPRASAAERAAMLGA</sequence>
<feature type="compositionally biased region" description="Basic and acidic residues" evidence="3">
    <location>
        <begin position="1"/>
        <end position="13"/>
    </location>
</feature>
<dbReference type="Pfam" id="PF08879">
    <property type="entry name" value="WRC"/>
    <property type="match status" value="1"/>
</dbReference>
<feature type="region of interest" description="Disordered" evidence="3">
    <location>
        <begin position="280"/>
        <end position="306"/>
    </location>
</feature>
<feature type="compositionally biased region" description="Low complexity" evidence="3">
    <location>
        <begin position="188"/>
        <end position="216"/>
    </location>
</feature>
<name>A0A921RA45_SORBI</name>
<evidence type="ECO:0000313" key="5">
    <source>
        <dbReference type="EMBL" id="KAG0535095.1"/>
    </source>
</evidence>
<evidence type="ECO:0000256" key="1">
    <source>
        <dbReference type="ARBA" id="ARBA00023242"/>
    </source>
</evidence>
<protein>
    <recommendedName>
        <fullName evidence="4">WRC domain-containing protein</fullName>
    </recommendedName>
</protein>
<dbReference type="Proteomes" id="UP000807115">
    <property type="component" value="Chromosome 4"/>
</dbReference>
<accession>A0A921RA45</accession>
<gene>
    <name evidence="5" type="ORF">BDA96_04G337100</name>
</gene>
<feature type="compositionally biased region" description="Pro residues" evidence="3">
    <location>
        <begin position="72"/>
        <end position="85"/>
    </location>
</feature>
<feature type="region of interest" description="Disordered" evidence="3">
    <location>
        <begin position="1"/>
        <end position="256"/>
    </location>
</feature>
<feature type="region of interest" description="Disordered" evidence="3">
    <location>
        <begin position="340"/>
        <end position="364"/>
    </location>
</feature>
<feature type="compositionally biased region" description="Low complexity" evidence="3">
    <location>
        <begin position="30"/>
        <end position="49"/>
    </location>
</feature>
<dbReference type="PROSITE" id="PS51667">
    <property type="entry name" value="WRC"/>
    <property type="match status" value="1"/>
</dbReference>
<feature type="compositionally biased region" description="Basic and acidic residues" evidence="3">
    <location>
        <begin position="170"/>
        <end position="185"/>
    </location>
</feature>
<reference evidence="5" key="2">
    <citation type="submission" date="2020-10" db="EMBL/GenBank/DDBJ databases">
        <authorList>
            <person name="Cooper E.A."/>
            <person name="Brenton Z.W."/>
            <person name="Flinn B.S."/>
            <person name="Jenkins J."/>
            <person name="Shu S."/>
            <person name="Flowers D."/>
            <person name="Luo F."/>
            <person name="Wang Y."/>
            <person name="Xia P."/>
            <person name="Barry K."/>
            <person name="Daum C."/>
            <person name="Lipzen A."/>
            <person name="Yoshinaga Y."/>
            <person name="Schmutz J."/>
            <person name="Saski C."/>
            <person name="Vermerris W."/>
            <person name="Kresovich S."/>
        </authorList>
    </citation>
    <scope>NUCLEOTIDE SEQUENCE</scope>
</reference>